<dbReference type="SUPFAM" id="SSF159888">
    <property type="entry name" value="YdhG-like"/>
    <property type="match status" value="1"/>
</dbReference>
<keyword evidence="2" id="KW-1185">Reference proteome</keyword>
<sequence length="41" mass="5072">MRGWLSWADWRGDTLARIRTLIKQTDPNVIEEWKWRGFPVW</sequence>
<accession>A0A498QBD5</accession>
<dbReference type="AlphaFoldDB" id="A0A498QBD5"/>
<proteinExistence type="predicted"/>
<name>A0A498QBD5_9MYCO</name>
<reference evidence="1 2" key="1">
    <citation type="submission" date="2018-09" db="EMBL/GenBank/DDBJ databases">
        <authorList>
            <person name="Tagini F."/>
        </authorList>
    </citation>
    <scope>NUCLEOTIDE SEQUENCE [LARGE SCALE GENOMIC DNA]</scope>
    <source>
        <strain evidence="1 2">MK13</strain>
    </source>
</reference>
<dbReference type="Proteomes" id="UP000267289">
    <property type="component" value="Unassembled WGS sequence"/>
</dbReference>
<evidence type="ECO:0000313" key="1">
    <source>
        <dbReference type="EMBL" id="VBA41902.1"/>
    </source>
</evidence>
<evidence type="ECO:0008006" key="3">
    <source>
        <dbReference type="Google" id="ProtNLM"/>
    </source>
</evidence>
<gene>
    <name evidence="1" type="ORF">LAUMK13_03767</name>
</gene>
<evidence type="ECO:0000313" key="2">
    <source>
        <dbReference type="Proteomes" id="UP000267289"/>
    </source>
</evidence>
<organism evidence="1 2">
    <name type="scientific">Mycobacterium innocens</name>
    <dbReference type="NCBI Taxonomy" id="2341083"/>
    <lineage>
        <taxon>Bacteria</taxon>
        <taxon>Bacillati</taxon>
        <taxon>Actinomycetota</taxon>
        <taxon>Actinomycetes</taxon>
        <taxon>Mycobacteriales</taxon>
        <taxon>Mycobacteriaceae</taxon>
        <taxon>Mycobacterium</taxon>
    </lineage>
</organism>
<dbReference type="EMBL" id="UPHQ01000197">
    <property type="protein sequence ID" value="VBA41902.1"/>
    <property type="molecule type" value="Genomic_DNA"/>
</dbReference>
<protein>
    <recommendedName>
        <fullName evidence="3">DUF1801 domain-containing protein</fullName>
    </recommendedName>
</protein>